<reference evidence="3 4" key="2">
    <citation type="journal article" date="2022" name="Int. J. Syst. Evol. Microbiol.">
        <title>Strains of Bradyrhizobium barranii sp. nov. associated with legumes native to Canada are symbionts of soybeans and belong to different subspecies (subsp. barranii subsp. nov. and subsp. apii subsp. nov.) and symbiovars (sv. glycinearum and sv. septentrionale).</title>
        <authorList>
            <person name="Bromfield E.S.P."/>
            <person name="Cloutier S."/>
            <person name="Wasai-Hara S."/>
            <person name="Minamisawa K."/>
        </authorList>
    </citation>
    <scope>NUCLEOTIDE SEQUENCE [LARGE SCALE GENOMIC DNA]</scope>
    <source>
        <strain evidence="3 4">144S4</strain>
    </source>
</reference>
<proteinExistence type="predicted"/>
<evidence type="ECO:0000313" key="2">
    <source>
        <dbReference type="EMBL" id="MBO1864964.1"/>
    </source>
</evidence>
<dbReference type="RefSeq" id="WP_208086926.1">
    <property type="nucleotide sequence ID" value="NZ_CP086136.1"/>
</dbReference>
<dbReference type="Proteomes" id="UP000664702">
    <property type="component" value="Chromosome"/>
</dbReference>
<protein>
    <submittedName>
        <fullName evidence="2">Uncharacterized protein</fullName>
    </submittedName>
</protein>
<keyword evidence="1" id="KW-0732">Signal</keyword>
<feature type="chain" id="PRO_5037558323" evidence="1">
    <location>
        <begin position="20"/>
        <end position="319"/>
    </location>
</feature>
<organism evidence="2">
    <name type="scientific">Bradyrhizobium barranii subsp. barranii</name>
    <dbReference type="NCBI Taxonomy" id="2823807"/>
    <lineage>
        <taxon>Bacteria</taxon>
        <taxon>Pseudomonadati</taxon>
        <taxon>Pseudomonadota</taxon>
        <taxon>Alphaproteobacteria</taxon>
        <taxon>Hyphomicrobiales</taxon>
        <taxon>Nitrobacteraceae</taxon>
        <taxon>Bradyrhizobium</taxon>
        <taxon>Bradyrhizobium barranii</taxon>
    </lineage>
</organism>
<gene>
    <name evidence="3" type="ORF">J4G43_027965</name>
    <name evidence="2" type="ORF">J4G43_29955</name>
</gene>
<accession>A0A939MCQ4</accession>
<dbReference type="KEGG" id="bban:J4G43_027965"/>
<evidence type="ECO:0000313" key="4">
    <source>
        <dbReference type="Proteomes" id="UP000664702"/>
    </source>
</evidence>
<feature type="signal peptide" evidence="1">
    <location>
        <begin position="1"/>
        <end position="19"/>
    </location>
</feature>
<evidence type="ECO:0000313" key="3">
    <source>
        <dbReference type="EMBL" id="UEM08597.1"/>
    </source>
</evidence>
<reference evidence="2" key="1">
    <citation type="submission" date="2021-03" db="EMBL/GenBank/DDBJ databases">
        <title>Whole Genome Sequence of Bradyrhizobium sp. Strain 144S4.</title>
        <authorList>
            <person name="Bromfield E.S.P."/>
            <person name="Cloutier S."/>
        </authorList>
    </citation>
    <scope>NUCLEOTIDE SEQUENCE [LARGE SCALE GENOMIC DNA]</scope>
    <source>
        <strain evidence="2">144S4</strain>
    </source>
</reference>
<name>A0A939MCQ4_9BRAD</name>
<sequence length="319" mass="34855">MRSGWFILSSLIIALAAGAATLLGSTTLEAMKCNQTSSPDVFLAYCANPQFADYEHGAYYKHLEPEAIASVERADVLVLGSSISQMTFSTEEAASYFGRHKLRYHVMGFGYTEGGKFGLAVLSTAVPHARLYIIHTYQFFSDFISKPGEDAMQMSSTGIHLRKKYGVRLAHWICEYGWVKCGEMFGSIYRDRATGTWAWSYFPVSGTKPIPQNVAMAAAPTPDTLATAEKMASALRVPRECIVVTITPNVDVDLSDQTRRIAEHIGAIAVIPQLDGLVTLDGYHLDKASSERWSSAFFSALDGAAARCGALEAPRAELR</sequence>
<dbReference type="AlphaFoldDB" id="A0A939MCQ4"/>
<evidence type="ECO:0000256" key="1">
    <source>
        <dbReference type="SAM" id="SignalP"/>
    </source>
</evidence>
<dbReference type="EMBL" id="JAGEMI010000001">
    <property type="protein sequence ID" value="MBO1864964.1"/>
    <property type="molecule type" value="Genomic_DNA"/>
</dbReference>
<dbReference type="EMBL" id="CP086136">
    <property type="protein sequence ID" value="UEM08597.1"/>
    <property type="molecule type" value="Genomic_DNA"/>
</dbReference>